<comment type="similarity">
    <text evidence="2">Belongs to the universal ribosomal protein uL4 family.</text>
</comment>
<dbReference type="GO" id="GO:0005840">
    <property type="term" value="C:ribosome"/>
    <property type="evidence" value="ECO:0007669"/>
    <property type="project" value="UniProtKB-KW"/>
</dbReference>
<keyword evidence="5 10" id="KW-0689">Ribosomal protein</keyword>
<dbReference type="PANTHER" id="PTHR10746:SF17">
    <property type="entry name" value="LARGE RIBOSOMAL SUBUNIT PROTEIN UL4C"/>
    <property type="match status" value="1"/>
</dbReference>
<dbReference type="GO" id="GO:0003735">
    <property type="term" value="F:structural constituent of ribosome"/>
    <property type="evidence" value="ECO:0007669"/>
    <property type="project" value="InterPro"/>
</dbReference>
<evidence type="ECO:0000256" key="6">
    <source>
        <dbReference type="ARBA" id="ARBA00023274"/>
    </source>
</evidence>
<evidence type="ECO:0000256" key="7">
    <source>
        <dbReference type="ARBA" id="ARBA00035208"/>
    </source>
</evidence>
<evidence type="ECO:0000313" key="10">
    <source>
        <dbReference type="EMBL" id="QCI05883.1"/>
    </source>
</evidence>
<evidence type="ECO:0000256" key="4">
    <source>
        <dbReference type="ARBA" id="ARBA00022884"/>
    </source>
</evidence>
<proteinExistence type="inferred from homology"/>
<keyword evidence="10" id="KW-0934">Plastid</keyword>
<keyword evidence="4" id="KW-0694">RNA-binding</keyword>
<reference evidence="10" key="1">
    <citation type="journal article" date="2019" name="Mol. Phylogenet. Evol.">
        <title>Morphological evolution and classification of the red algal order Ceramiales inferred using plastid phylogenomics.</title>
        <authorList>
            <person name="Diaz-Tapia P."/>
            <person name="Pasella M.M."/>
            <person name="Verbruggen H."/>
            <person name="Maggs C.A."/>
        </authorList>
    </citation>
    <scope>NUCLEOTIDE SEQUENCE</scope>
    <source>
        <strain evidence="10">PD2948_4</strain>
    </source>
</reference>
<evidence type="ECO:0000256" key="2">
    <source>
        <dbReference type="ARBA" id="ARBA00010528"/>
    </source>
</evidence>
<evidence type="ECO:0000256" key="5">
    <source>
        <dbReference type="ARBA" id="ARBA00022980"/>
    </source>
</evidence>
<dbReference type="InterPro" id="IPR002136">
    <property type="entry name" value="Ribosomal_uL4"/>
</dbReference>
<evidence type="ECO:0000256" key="3">
    <source>
        <dbReference type="ARBA" id="ARBA00022730"/>
    </source>
</evidence>
<keyword evidence="6" id="KW-0687">Ribonucleoprotein</keyword>
<dbReference type="AlphaFoldDB" id="A0A4D6WQV6"/>
<dbReference type="InterPro" id="IPR023574">
    <property type="entry name" value="Ribosomal_uL4_dom_sf"/>
</dbReference>
<reference evidence="10" key="2">
    <citation type="submission" date="2019-04" db="EMBL/GenBank/DDBJ databases">
        <authorList>
            <person name="Pasella M."/>
        </authorList>
    </citation>
    <scope>NUCLEOTIDE SEQUENCE</scope>
    <source>
        <strain evidence="10">PD2948_4</strain>
    </source>
</reference>
<dbReference type="GO" id="GO:0019843">
    <property type="term" value="F:rRNA binding"/>
    <property type="evidence" value="ECO:0007669"/>
    <property type="project" value="UniProtKB-KW"/>
</dbReference>
<feature type="compositionally biased region" description="Basic residues" evidence="9">
    <location>
        <begin position="67"/>
        <end position="78"/>
    </location>
</feature>
<organism evidence="10">
    <name type="scientific">Dasysiphonia japonica</name>
    <dbReference type="NCBI Taxonomy" id="2506492"/>
    <lineage>
        <taxon>Eukaryota</taxon>
        <taxon>Rhodophyta</taxon>
        <taxon>Florideophyceae</taxon>
        <taxon>Rhodymeniophycidae</taxon>
        <taxon>Ceramiales</taxon>
        <taxon>Dasyaceae</taxon>
        <taxon>Dasysiphonia</taxon>
    </lineage>
</organism>
<sequence>MIKRPIVYTIQSKNTEPNKNQIKEFHVSIHENNQQQMYIIHRALIHQLNENRQGNANTKTRSEIRGGGKKPWKQKGTGKARAGSIRSPLWRGGGVIFGPKNKTYTTKINKKEKQLARKTLIYNKSKNTIVVNDLFDNLNTPSTKLAKKELHQYNNNVSKIKTLIIIAQNNKQIYLSTRNLINIEVITYNQLNILSLIKAEQIIITADALNKIYKQHDDNNIS</sequence>
<dbReference type="NCBIfam" id="TIGR03953">
    <property type="entry name" value="rplD_bact"/>
    <property type="match status" value="1"/>
</dbReference>
<comment type="function">
    <text evidence="1">Probably binds the 23S rRNA.</text>
</comment>
<keyword evidence="3" id="KW-0699">rRNA-binding</keyword>
<dbReference type="GO" id="GO:1990904">
    <property type="term" value="C:ribonucleoprotein complex"/>
    <property type="evidence" value="ECO:0007669"/>
    <property type="project" value="UniProtKB-KW"/>
</dbReference>
<evidence type="ECO:0000256" key="9">
    <source>
        <dbReference type="SAM" id="MobiDB-lite"/>
    </source>
</evidence>
<geneLocation type="plastid" evidence="10"/>
<evidence type="ECO:0000256" key="1">
    <source>
        <dbReference type="ARBA" id="ARBA00004083"/>
    </source>
</evidence>
<dbReference type="HAMAP" id="MF_01328_B">
    <property type="entry name" value="Ribosomal_uL4_B"/>
    <property type="match status" value="1"/>
</dbReference>
<dbReference type="PANTHER" id="PTHR10746">
    <property type="entry name" value="50S RIBOSOMAL PROTEIN L4"/>
    <property type="match status" value="1"/>
</dbReference>
<gene>
    <name evidence="10" type="primary">rpl4</name>
</gene>
<feature type="region of interest" description="Disordered" evidence="9">
    <location>
        <begin position="52"/>
        <end position="84"/>
    </location>
</feature>
<dbReference type="EMBL" id="MK814643">
    <property type="protein sequence ID" value="QCI05883.1"/>
    <property type="molecule type" value="Genomic_DNA"/>
</dbReference>
<evidence type="ECO:0000256" key="8">
    <source>
        <dbReference type="ARBA" id="ARBA00035387"/>
    </source>
</evidence>
<dbReference type="SUPFAM" id="SSF52166">
    <property type="entry name" value="Ribosomal protein L4"/>
    <property type="match status" value="1"/>
</dbReference>
<dbReference type="InterPro" id="IPR013005">
    <property type="entry name" value="Ribosomal_uL4-like"/>
</dbReference>
<dbReference type="GO" id="GO:0006412">
    <property type="term" value="P:translation"/>
    <property type="evidence" value="ECO:0007669"/>
    <property type="project" value="InterPro"/>
</dbReference>
<dbReference type="Gene3D" id="3.40.1370.10">
    <property type="match status" value="1"/>
</dbReference>
<name>A0A4D6WQV6_9FLOR</name>
<protein>
    <recommendedName>
        <fullName evidence="7">Large ribosomal subunit protein uL4c</fullName>
    </recommendedName>
    <alternativeName>
        <fullName evidence="8">50S ribosomal protein L4, chloroplastic</fullName>
    </alternativeName>
</protein>
<accession>A0A4D6WQV6</accession>
<dbReference type="Pfam" id="PF00573">
    <property type="entry name" value="Ribosomal_L4"/>
    <property type="match status" value="1"/>
</dbReference>